<dbReference type="RefSeq" id="WP_086781337.1">
    <property type="nucleotide sequence ID" value="NZ_JAGIOO010000001.1"/>
</dbReference>
<gene>
    <name evidence="1" type="ORF">JOF53_004594</name>
</gene>
<dbReference type="Proteomes" id="UP001519363">
    <property type="component" value="Unassembled WGS sequence"/>
</dbReference>
<sequence length="104" mass="11597">MSNLIPFPRRSGDNWSVESALTTEVAALGEDATYDGPVPEISEHGRTYNLVQISYLLDLPVEVTERYLREGVIPGVCIDGEWTVSRRRLHTWVKGLPVDNGGEQ</sequence>
<comment type="caution">
    <text evidence="1">The sequence shown here is derived from an EMBL/GenBank/DDBJ whole genome shotgun (WGS) entry which is preliminary data.</text>
</comment>
<evidence type="ECO:0000313" key="1">
    <source>
        <dbReference type="EMBL" id="MBP2475722.1"/>
    </source>
</evidence>
<name>A0ABS5AH90_9PSEU</name>
<dbReference type="EMBL" id="JAGIOO010000001">
    <property type="protein sequence ID" value="MBP2475722.1"/>
    <property type="molecule type" value="Genomic_DNA"/>
</dbReference>
<accession>A0ABS5AH90</accession>
<evidence type="ECO:0000313" key="2">
    <source>
        <dbReference type="Proteomes" id="UP001519363"/>
    </source>
</evidence>
<evidence type="ECO:0008006" key="3">
    <source>
        <dbReference type="Google" id="ProtNLM"/>
    </source>
</evidence>
<proteinExistence type="predicted"/>
<organism evidence="1 2">
    <name type="scientific">Crossiella equi</name>
    <dbReference type="NCBI Taxonomy" id="130796"/>
    <lineage>
        <taxon>Bacteria</taxon>
        <taxon>Bacillati</taxon>
        <taxon>Actinomycetota</taxon>
        <taxon>Actinomycetes</taxon>
        <taxon>Pseudonocardiales</taxon>
        <taxon>Pseudonocardiaceae</taxon>
        <taxon>Crossiella</taxon>
    </lineage>
</organism>
<reference evidence="1 2" key="1">
    <citation type="submission" date="2021-03" db="EMBL/GenBank/DDBJ databases">
        <title>Sequencing the genomes of 1000 actinobacteria strains.</title>
        <authorList>
            <person name="Klenk H.-P."/>
        </authorList>
    </citation>
    <scope>NUCLEOTIDE SEQUENCE [LARGE SCALE GENOMIC DNA]</scope>
    <source>
        <strain evidence="1 2">DSM 44580</strain>
    </source>
</reference>
<protein>
    <recommendedName>
        <fullName evidence="3">Helix-turn-helix domain-containing protein</fullName>
    </recommendedName>
</protein>
<keyword evidence="2" id="KW-1185">Reference proteome</keyword>